<dbReference type="GO" id="GO:0016705">
    <property type="term" value="F:oxidoreductase activity, acting on paired donors, with incorporation or reduction of molecular oxygen"/>
    <property type="evidence" value="ECO:0007669"/>
    <property type="project" value="InterPro"/>
</dbReference>
<dbReference type="EMBL" id="JACAZF010000008">
    <property type="protein sequence ID" value="KAF7297469.1"/>
    <property type="molecule type" value="Genomic_DNA"/>
</dbReference>
<keyword evidence="10 13" id="KW-0408">Iron</keyword>
<evidence type="ECO:0000256" key="13">
    <source>
        <dbReference type="PIRSR" id="PIRSR602401-1"/>
    </source>
</evidence>
<protein>
    <submittedName>
        <fullName evidence="15">Cytochrome P450</fullName>
    </submittedName>
</protein>
<evidence type="ECO:0000256" key="1">
    <source>
        <dbReference type="ARBA" id="ARBA00001971"/>
    </source>
</evidence>
<gene>
    <name evidence="15" type="ORF">MIND_00980600</name>
</gene>
<keyword evidence="7 13" id="KW-0479">Metal-binding</keyword>
<evidence type="ECO:0000256" key="11">
    <source>
        <dbReference type="ARBA" id="ARBA00023033"/>
    </source>
</evidence>
<keyword evidence="5 13" id="KW-0349">Heme</keyword>
<keyword evidence="8" id="KW-1133">Transmembrane helix</keyword>
<sequence>MLELFPTASALAALALAIVYAAVNMKPRDGGIATLPGPMSSSWLYGNMRELLLSTQYGAFEFAWQKTFGPVYRVKACFGRQRVLLADPQAMAHVLSSPDFEHTPTFEHTTALVEGVLSLSYVQGGQHERIRGAMGPGFTPEAVQGYKPALDHVASDLVDALRKLSTVDSSLGADVCPSLSTATLGAVCRGVLGISVQDLGPDLLRTMAEMSAFASKTSPAKLLSDALASPALLPLTSRLPKPPFSILRRLRQLSTALGQRVVVSQVNGQGAAVRSNLNVVGSIVSVQSFGEQLSLDELAGQTGRFLIAGTQSATNAMSFALFELACDPDLQRRIRTELRDGNEDDAPLLTSLIKEILRFYPGVAISERIALRNTTIPIPDSASQIPNTTRPLNIKRGEAVFIATSSYHRNVAVWGDDADQFKPARWMDVDHAARPLMYGPYANLSTFLTGPRTCLGWRFLLLELHTLLAAVVRNFELRLPDGESRDAVGMKLTGTLGPVWVESGKKEVYLVVKELMSGTE</sequence>
<comment type="cofactor">
    <cofactor evidence="1 13">
        <name>heme</name>
        <dbReference type="ChEBI" id="CHEBI:30413"/>
    </cofactor>
</comment>
<dbReference type="InterPro" id="IPR050121">
    <property type="entry name" value="Cytochrome_P450_monoxygenase"/>
</dbReference>
<feature type="binding site" description="axial binding residue" evidence="13">
    <location>
        <position position="454"/>
    </location>
    <ligand>
        <name>heme</name>
        <dbReference type="ChEBI" id="CHEBI:30413"/>
    </ligand>
    <ligandPart>
        <name>Fe</name>
        <dbReference type="ChEBI" id="CHEBI:18248"/>
    </ligandPart>
</feature>
<evidence type="ECO:0000256" key="5">
    <source>
        <dbReference type="ARBA" id="ARBA00022617"/>
    </source>
</evidence>
<dbReference type="Proteomes" id="UP000636479">
    <property type="component" value="Unassembled WGS sequence"/>
</dbReference>
<keyword evidence="9" id="KW-0560">Oxidoreductase</keyword>
<keyword evidence="11" id="KW-0503">Monooxygenase</keyword>
<accession>A0A8H6SDK9</accession>
<dbReference type="GeneID" id="59348932"/>
<evidence type="ECO:0000256" key="9">
    <source>
        <dbReference type="ARBA" id="ARBA00023002"/>
    </source>
</evidence>
<reference evidence="15" key="1">
    <citation type="submission" date="2020-05" db="EMBL/GenBank/DDBJ databases">
        <title>Mycena genomes resolve the evolution of fungal bioluminescence.</title>
        <authorList>
            <person name="Tsai I.J."/>
        </authorList>
    </citation>
    <scope>NUCLEOTIDE SEQUENCE</scope>
    <source>
        <strain evidence="15">171206Taipei</strain>
    </source>
</reference>
<evidence type="ECO:0000256" key="6">
    <source>
        <dbReference type="ARBA" id="ARBA00022692"/>
    </source>
</evidence>
<keyword evidence="14" id="KW-0732">Signal</keyword>
<evidence type="ECO:0000313" key="15">
    <source>
        <dbReference type="EMBL" id="KAF7297469.1"/>
    </source>
</evidence>
<dbReference type="GO" id="GO:0020037">
    <property type="term" value="F:heme binding"/>
    <property type="evidence" value="ECO:0007669"/>
    <property type="project" value="InterPro"/>
</dbReference>
<dbReference type="SUPFAM" id="SSF48264">
    <property type="entry name" value="Cytochrome P450"/>
    <property type="match status" value="1"/>
</dbReference>
<dbReference type="Pfam" id="PF00067">
    <property type="entry name" value="p450"/>
    <property type="match status" value="1"/>
</dbReference>
<dbReference type="PANTHER" id="PTHR24305">
    <property type="entry name" value="CYTOCHROME P450"/>
    <property type="match status" value="1"/>
</dbReference>
<dbReference type="GO" id="GO:0004497">
    <property type="term" value="F:monooxygenase activity"/>
    <property type="evidence" value="ECO:0007669"/>
    <property type="project" value="UniProtKB-KW"/>
</dbReference>
<evidence type="ECO:0000256" key="10">
    <source>
        <dbReference type="ARBA" id="ARBA00023004"/>
    </source>
</evidence>
<evidence type="ECO:0000256" key="14">
    <source>
        <dbReference type="SAM" id="SignalP"/>
    </source>
</evidence>
<dbReference type="AlphaFoldDB" id="A0A8H6SDK9"/>
<evidence type="ECO:0000256" key="12">
    <source>
        <dbReference type="ARBA" id="ARBA00023136"/>
    </source>
</evidence>
<evidence type="ECO:0000256" key="3">
    <source>
        <dbReference type="ARBA" id="ARBA00004721"/>
    </source>
</evidence>
<evidence type="ECO:0000256" key="8">
    <source>
        <dbReference type="ARBA" id="ARBA00022989"/>
    </source>
</evidence>
<proteinExistence type="inferred from homology"/>
<comment type="subcellular location">
    <subcellularLocation>
        <location evidence="2">Membrane</location>
    </subcellularLocation>
</comment>
<dbReference type="OrthoDB" id="2920212at2759"/>
<comment type="pathway">
    <text evidence="3">Secondary metabolite biosynthesis; terpenoid biosynthesis.</text>
</comment>
<dbReference type="PRINTS" id="PR00463">
    <property type="entry name" value="EP450I"/>
</dbReference>
<evidence type="ECO:0000313" key="16">
    <source>
        <dbReference type="Proteomes" id="UP000636479"/>
    </source>
</evidence>
<comment type="similarity">
    <text evidence="4">Belongs to the cytochrome P450 family.</text>
</comment>
<dbReference type="PANTHER" id="PTHR24305:SF166">
    <property type="entry name" value="CYTOCHROME P450 12A4, MITOCHONDRIAL-RELATED"/>
    <property type="match status" value="1"/>
</dbReference>
<comment type="caution">
    <text evidence="15">The sequence shown here is derived from an EMBL/GenBank/DDBJ whole genome shotgun (WGS) entry which is preliminary data.</text>
</comment>
<evidence type="ECO:0000256" key="2">
    <source>
        <dbReference type="ARBA" id="ARBA00004370"/>
    </source>
</evidence>
<dbReference type="InterPro" id="IPR001128">
    <property type="entry name" value="Cyt_P450"/>
</dbReference>
<dbReference type="Gene3D" id="1.10.630.10">
    <property type="entry name" value="Cytochrome P450"/>
    <property type="match status" value="1"/>
</dbReference>
<dbReference type="InterPro" id="IPR036396">
    <property type="entry name" value="Cyt_P450_sf"/>
</dbReference>
<keyword evidence="6" id="KW-0812">Transmembrane</keyword>
<dbReference type="InterPro" id="IPR002401">
    <property type="entry name" value="Cyt_P450_E_grp-I"/>
</dbReference>
<dbReference type="RefSeq" id="XP_037217828.1">
    <property type="nucleotide sequence ID" value="XM_037366416.1"/>
</dbReference>
<dbReference type="GO" id="GO:0005506">
    <property type="term" value="F:iron ion binding"/>
    <property type="evidence" value="ECO:0007669"/>
    <property type="project" value="InterPro"/>
</dbReference>
<evidence type="ECO:0000256" key="4">
    <source>
        <dbReference type="ARBA" id="ARBA00010617"/>
    </source>
</evidence>
<name>A0A8H6SDK9_9AGAR</name>
<feature type="chain" id="PRO_5034242465" evidence="14">
    <location>
        <begin position="22"/>
        <end position="520"/>
    </location>
</feature>
<evidence type="ECO:0000256" key="7">
    <source>
        <dbReference type="ARBA" id="ARBA00022723"/>
    </source>
</evidence>
<feature type="signal peptide" evidence="14">
    <location>
        <begin position="1"/>
        <end position="21"/>
    </location>
</feature>
<dbReference type="GO" id="GO:0016020">
    <property type="term" value="C:membrane"/>
    <property type="evidence" value="ECO:0007669"/>
    <property type="project" value="UniProtKB-SubCell"/>
</dbReference>
<dbReference type="PRINTS" id="PR00385">
    <property type="entry name" value="P450"/>
</dbReference>
<keyword evidence="12" id="KW-0472">Membrane</keyword>
<keyword evidence="16" id="KW-1185">Reference proteome</keyword>
<organism evidence="15 16">
    <name type="scientific">Mycena indigotica</name>
    <dbReference type="NCBI Taxonomy" id="2126181"/>
    <lineage>
        <taxon>Eukaryota</taxon>
        <taxon>Fungi</taxon>
        <taxon>Dikarya</taxon>
        <taxon>Basidiomycota</taxon>
        <taxon>Agaricomycotina</taxon>
        <taxon>Agaricomycetes</taxon>
        <taxon>Agaricomycetidae</taxon>
        <taxon>Agaricales</taxon>
        <taxon>Marasmiineae</taxon>
        <taxon>Mycenaceae</taxon>
        <taxon>Mycena</taxon>
    </lineage>
</organism>